<sequence>MPSAELHEHAAGVAILLAGETHVDRKRVLDCIVKDPWARVWLWTALSSSGLRFASFRWSRFSFAPA</sequence>
<gene>
    <name evidence="1" type="ORF">AS026_31680</name>
</gene>
<reference evidence="1 2" key="1">
    <citation type="submission" date="2015-11" db="EMBL/GenBank/DDBJ databases">
        <title>Draft Genome Sequence of the Strain BR 10423 (Rhizobium sp.) isolated from nodules of Mimosa pudica.</title>
        <authorList>
            <person name="Barauna A.C."/>
            <person name="Zilli J.E."/>
            <person name="Simoes-Araujo J.L."/>
            <person name="Reis V.M."/>
            <person name="James E.K."/>
            <person name="Reis F.B.Jr."/>
            <person name="Rouws L.F."/>
            <person name="Passos S.R."/>
            <person name="Gois S.R."/>
        </authorList>
    </citation>
    <scope>NUCLEOTIDE SEQUENCE [LARGE SCALE GENOMIC DNA]</scope>
    <source>
        <strain evidence="1 2">BR10423</strain>
    </source>
</reference>
<name>A0A109JYE7_9HYPH</name>
<evidence type="ECO:0000313" key="1">
    <source>
        <dbReference type="EMBL" id="KWV57194.1"/>
    </source>
</evidence>
<accession>A0A109JYE7</accession>
<organism evidence="1 2">
    <name type="scientific">Rhizobium altiplani</name>
    <dbReference type="NCBI Taxonomy" id="1864509"/>
    <lineage>
        <taxon>Bacteria</taxon>
        <taxon>Pseudomonadati</taxon>
        <taxon>Pseudomonadota</taxon>
        <taxon>Alphaproteobacteria</taxon>
        <taxon>Hyphomicrobiales</taxon>
        <taxon>Rhizobiaceae</taxon>
        <taxon>Rhizobium/Agrobacterium group</taxon>
        <taxon>Rhizobium</taxon>
    </lineage>
</organism>
<evidence type="ECO:0000313" key="2">
    <source>
        <dbReference type="Proteomes" id="UP000068164"/>
    </source>
</evidence>
<keyword evidence="2" id="KW-1185">Reference proteome</keyword>
<dbReference type="AlphaFoldDB" id="A0A109JYE7"/>
<protein>
    <submittedName>
        <fullName evidence="1">Uncharacterized protein</fullName>
    </submittedName>
</protein>
<dbReference type="Proteomes" id="UP000068164">
    <property type="component" value="Unassembled WGS sequence"/>
</dbReference>
<dbReference type="EMBL" id="LNCD01000031">
    <property type="protein sequence ID" value="KWV57194.1"/>
    <property type="molecule type" value="Genomic_DNA"/>
</dbReference>
<proteinExistence type="predicted"/>
<comment type="caution">
    <text evidence="1">The sequence shown here is derived from an EMBL/GenBank/DDBJ whole genome shotgun (WGS) entry which is preliminary data.</text>
</comment>